<proteinExistence type="predicted"/>
<keyword evidence="3" id="KW-1185">Reference proteome</keyword>
<evidence type="ECO:0000256" key="1">
    <source>
        <dbReference type="SAM" id="Phobius"/>
    </source>
</evidence>
<dbReference type="EMBL" id="JBDFQZ010000005">
    <property type="protein sequence ID" value="KAK9723692.1"/>
    <property type="molecule type" value="Genomic_DNA"/>
</dbReference>
<feature type="transmembrane region" description="Helical" evidence="1">
    <location>
        <begin position="67"/>
        <end position="95"/>
    </location>
</feature>
<feature type="transmembrane region" description="Helical" evidence="1">
    <location>
        <begin position="18"/>
        <end position="38"/>
    </location>
</feature>
<dbReference type="GO" id="GO:0016020">
    <property type="term" value="C:membrane"/>
    <property type="evidence" value="ECO:0007669"/>
    <property type="project" value="TreeGrafter"/>
</dbReference>
<feature type="transmembrane region" description="Helical" evidence="1">
    <location>
        <begin position="237"/>
        <end position="262"/>
    </location>
</feature>
<dbReference type="Proteomes" id="UP001443914">
    <property type="component" value="Unassembled WGS sequence"/>
</dbReference>
<dbReference type="PANTHER" id="PTHR12242:SF38">
    <property type="entry name" value="TRANSMEMBRANE PROTEIN"/>
    <property type="match status" value="1"/>
</dbReference>
<feature type="transmembrane region" description="Helical" evidence="1">
    <location>
        <begin position="204"/>
        <end position="225"/>
    </location>
</feature>
<name>A0AAW1KQE9_SAPOF</name>
<reference evidence="2" key="1">
    <citation type="submission" date="2024-03" db="EMBL/GenBank/DDBJ databases">
        <title>WGS assembly of Saponaria officinalis var. Norfolk2.</title>
        <authorList>
            <person name="Jenkins J."/>
            <person name="Shu S."/>
            <person name="Grimwood J."/>
            <person name="Barry K."/>
            <person name="Goodstein D."/>
            <person name="Schmutz J."/>
            <person name="Leebens-Mack J."/>
            <person name="Osbourn A."/>
        </authorList>
    </citation>
    <scope>NUCLEOTIDE SEQUENCE [LARGE SCALE GENOMIC DNA]</scope>
    <source>
        <strain evidence="2">JIC</strain>
    </source>
</reference>
<protein>
    <submittedName>
        <fullName evidence="2">Uncharacterized protein</fullName>
    </submittedName>
</protein>
<evidence type="ECO:0000313" key="2">
    <source>
        <dbReference type="EMBL" id="KAK9723692.1"/>
    </source>
</evidence>
<keyword evidence="1" id="KW-1133">Transmembrane helix</keyword>
<keyword evidence="1" id="KW-0472">Membrane</keyword>
<feature type="transmembrane region" description="Helical" evidence="1">
    <location>
        <begin position="101"/>
        <end position="120"/>
    </location>
</feature>
<feature type="transmembrane region" description="Helical" evidence="1">
    <location>
        <begin position="274"/>
        <end position="293"/>
    </location>
</feature>
<evidence type="ECO:0000313" key="3">
    <source>
        <dbReference type="Proteomes" id="UP001443914"/>
    </source>
</evidence>
<accession>A0AAW1KQE9</accession>
<dbReference type="AlphaFoldDB" id="A0AAW1KQE9"/>
<feature type="transmembrane region" description="Helical" evidence="1">
    <location>
        <begin position="172"/>
        <end position="198"/>
    </location>
</feature>
<comment type="caution">
    <text evidence="2">The sequence shown here is derived from an EMBL/GenBank/DDBJ whole genome shotgun (WGS) entry which is preliminary data.</text>
</comment>
<keyword evidence="1" id="KW-0812">Transmembrane</keyword>
<organism evidence="2 3">
    <name type="scientific">Saponaria officinalis</name>
    <name type="common">Common soapwort</name>
    <name type="synonym">Lychnis saponaria</name>
    <dbReference type="NCBI Taxonomy" id="3572"/>
    <lineage>
        <taxon>Eukaryota</taxon>
        <taxon>Viridiplantae</taxon>
        <taxon>Streptophyta</taxon>
        <taxon>Embryophyta</taxon>
        <taxon>Tracheophyta</taxon>
        <taxon>Spermatophyta</taxon>
        <taxon>Magnoliopsida</taxon>
        <taxon>eudicotyledons</taxon>
        <taxon>Gunneridae</taxon>
        <taxon>Pentapetalae</taxon>
        <taxon>Caryophyllales</taxon>
        <taxon>Caryophyllaceae</taxon>
        <taxon>Caryophylleae</taxon>
        <taxon>Saponaria</taxon>
    </lineage>
</organism>
<dbReference type="PANTHER" id="PTHR12242">
    <property type="entry name" value="OS02G0130600 PROTEIN-RELATED"/>
    <property type="match status" value="1"/>
</dbReference>
<gene>
    <name evidence="2" type="ORF">RND81_05G018300</name>
</gene>
<sequence length="323" mass="36519">MQTSGVDVGVGLDYWLKWHVPVCGLIMIIPALVALKLINSSSSSSSSSSLNDLWVPCWRNLSPRWLLLYRASAFVTMAFLLYQMVLFAGLFAFYFYTQWTFALVMLYFALGTIISARGCFMSSDKMQTASTEKDNLLRNGLQANTHNNNNLPKTINVCEADQGAGFLGSAFLIVYQMSAGASILTDLVFWCILMPMMSGKEFELTLVIGCIHSLNAVFLIIDSLLNALPFRWFGFNYFIIWTVTYAIFQWVLHACGFTWWPYPFLELATPWAPLWYLAIALIHIPCYGLYILIVKAKNAIFSKLFPRVFLRSHKGPSDHKKAA</sequence>